<name>A0A813C1D0_9DINO</name>
<feature type="non-terminal residue" evidence="3">
    <location>
        <position position="865"/>
    </location>
</feature>
<keyword evidence="2" id="KW-0472">Membrane</keyword>
<feature type="region of interest" description="Disordered" evidence="1">
    <location>
        <begin position="843"/>
        <end position="865"/>
    </location>
</feature>
<sequence>WNYGKVETYLPATDPENAGEILGLAVPLPLQGGILARSRVQRLREASARGSAKDTGTTGATGTALPVDALQAAEKVKSKAGSRADLRIRSFESWMMLAVLFFNVPGILGQGAPCSERPPQLWRHFGCHRWDCGDLGGGAEACNGTSSSSLCKAPDWRCSEGSEIQEHGAFACIDGRWADVLPLCLGDTSPESPGGTWMQLESAVRAVLFQLRVSWIPASVYEVDICSGRSRTGALLLPCERVDFATLITKSVWPLILFSLQASLCSPALPLELPALLPNQSWAECNGRISRSGDRLRLAGMAADFREGSGEPQLLELFLEAIPGRGTDAELLRTDLLSLFNAFGRESGLTVPSSEWHSPSGLPREALWLSEGLQRLQAHPTLFNIRADTEFFGTDWLPSLQVTLPKEPYIINSHRLPGWILETVPTLGPDRNLESLQMLQEVEEIASILCICLPAAAWMLMLILRCLLWDMIFGGRRPWSFGSTARSLCRVALLMQAVEMAVYTLATVLIVWMMMDGTDWVLLYELILQILSPSAVLLLLPSLAFGPSGLATLQLLRAPASHCLPVRSRVCCCRLKRQAWARFFALSALWHALACSAALTEAVRHVSAGLGMDAPGFQRALQSCRWDLEDRCQSSSWRQVPDTRWDLHLRCALACSDVTVSIDDIVLGALFVICKLVAISAAWSLLARLWCLHLAWRLLVLAAQLARVPKVPQDASLDTAKEAGEHGEPAAEVLTPSAFQQGVSEAVDKASARTHNEELPQAPSPVARRALSEAGEASKLQVLQAVMSLDRPPSPSGSAASLDLSDRAERPSAETLKNMLENPLTDGHAELVDFARAIARQCSKGSQALSEASRTSSGRSSKRER</sequence>
<accession>A0A813C1D0</accession>
<evidence type="ECO:0000256" key="2">
    <source>
        <dbReference type="SAM" id="Phobius"/>
    </source>
</evidence>
<gene>
    <name evidence="3" type="primary">slc47a1</name>
    <name evidence="3" type="ORF">SNEC2469_LOCUS33245</name>
</gene>
<evidence type="ECO:0000313" key="3">
    <source>
        <dbReference type="EMBL" id="CAE7938665.1"/>
    </source>
</evidence>
<feature type="transmembrane region" description="Helical" evidence="2">
    <location>
        <begin position="665"/>
        <end position="687"/>
    </location>
</feature>
<evidence type="ECO:0000313" key="4">
    <source>
        <dbReference type="Proteomes" id="UP000601435"/>
    </source>
</evidence>
<feature type="transmembrane region" description="Helical" evidence="2">
    <location>
        <begin position="445"/>
        <end position="468"/>
    </location>
</feature>
<feature type="transmembrane region" description="Helical" evidence="2">
    <location>
        <begin position="535"/>
        <end position="558"/>
    </location>
</feature>
<proteinExistence type="predicted"/>
<dbReference type="AlphaFoldDB" id="A0A813C1D0"/>
<feature type="transmembrane region" description="Helical" evidence="2">
    <location>
        <begin position="488"/>
        <end position="515"/>
    </location>
</feature>
<dbReference type="Proteomes" id="UP000601435">
    <property type="component" value="Unassembled WGS sequence"/>
</dbReference>
<feature type="region of interest" description="Disordered" evidence="1">
    <location>
        <begin position="789"/>
        <end position="809"/>
    </location>
</feature>
<evidence type="ECO:0000256" key="1">
    <source>
        <dbReference type="SAM" id="MobiDB-lite"/>
    </source>
</evidence>
<dbReference type="EMBL" id="CAJNJA010086807">
    <property type="protein sequence ID" value="CAE7938665.1"/>
    <property type="molecule type" value="Genomic_DNA"/>
</dbReference>
<protein>
    <submittedName>
        <fullName evidence="3">Slc47a1 protein</fullName>
    </submittedName>
</protein>
<dbReference type="OrthoDB" id="427408at2759"/>
<keyword evidence="2" id="KW-1133">Transmembrane helix</keyword>
<feature type="compositionally biased region" description="Basic and acidic residues" evidence="1">
    <location>
        <begin position="746"/>
        <end position="758"/>
    </location>
</feature>
<reference evidence="3" key="1">
    <citation type="submission" date="2021-02" db="EMBL/GenBank/DDBJ databases">
        <authorList>
            <person name="Dougan E. K."/>
            <person name="Rhodes N."/>
            <person name="Thang M."/>
            <person name="Chan C."/>
        </authorList>
    </citation>
    <scope>NUCLEOTIDE SEQUENCE</scope>
</reference>
<feature type="region of interest" description="Disordered" evidence="1">
    <location>
        <begin position="745"/>
        <end position="771"/>
    </location>
</feature>
<feature type="compositionally biased region" description="Low complexity" evidence="1">
    <location>
        <begin position="850"/>
        <end position="859"/>
    </location>
</feature>
<feature type="transmembrane region" description="Helical" evidence="2">
    <location>
        <begin position="579"/>
        <end position="599"/>
    </location>
</feature>
<keyword evidence="2" id="KW-0812">Transmembrane</keyword>
<organism evidence="3 4">
    <name type="scientific">Symbiodinium necroappetens</name>
    <dbReference type="NCBI Taxonomy" id="1628268"/>
    <lineage>
        <taxon>Eukaryota</taxon>
        <taxon>Sar</taxon>
        <taxon>Alveolata</taxon>
        <taxon>Dinophyceae</taxon>
        <taxon>Suessiales</taxon>
        <taxon>Symbiodiniaceae</taxon>
        <taxon>Symbiodinium</taxon>
    </lineage>
</organism>
<comment type="caution">
    <text evidence="3">The sequence shown here is derived from an EMBL/GenBank/DDBJ whole genome shotgun (WGS) entry which is preliminary data.</text>
</comment>
<keyword evidence="4" id="KW-1185">Reference proteome</keyword>